<accession>A0A2M7RFC5</accession>
<dbReference type="PANTHER" id="PTHR35004">
    <property type="entry name" value="TRANSPOSASE RV3428C-RELATED"/>
    <property type="match status" value="1"/>
</dbReference>
<protein>
    <recommendedName>
        <fullName evidence="1">Integrase catalytic domain-containing protein</fullName>
    </recommendedName>
</protein>
<dbReference type="Proteomes" id="UP000230779">
    <property type="component" value="Unassembled WGS sequence"/>
</dbReference>
<dbReference type="InterPro" id="IPR012337">
    <property type="entry name" value="RNaseH-like_sf"/>
</dbReference>
<comment type="caution">
    <text evidence="2">The sequence shown here is derived from an EMBL/GenBank/DDBJ whole genome shotgun (WGS) entry which is preliminary data.</text>
</comment>
<dbReference type="SUPFAM" id="SSF53098">
    <property type="entry name" value="Ribonuclease H-like"/>
    <property type="match status" value="1"/>
</dbReference>
<dbReference type="InterPro" id="IPR055247">
    <property type="entry name" value="InsJ-like_HTH"/>
</dbReference>
<dbReference type="AlphaFoldDB" id="A0A2M7RFC5"/>
<dbReference type="PANTHER" id="PTHR35004:SF7">
    <property type="entry name" value="INTEGRASE PROTEIN"/>
    <property type="match status" value="1"/>
</dbReference>
<evidence type="ECO:0000313" key="3">
    <source>
        <dbReference type="Proteomes" id="UP000230779"/>
    </source>
</evidence>
<name>A0A2M7RFC5_9BACT</name>
<dbReference type="PROSITE" id="PS50994">
    <property type="entry name" value="INTEGRASE"/>
    <property type="match status" value="1"/>
</dbReference>
<dbReference type="Pfam" id="PF13518">
    <property type="entry name" value="HTH_28"/>
    <property type="match status" value="1"/>
</dbReference>
<feature type="domain" description="Integrase catalytic" evidence="1">
    <location>
        <begin position="168"/>
        <end position="340"/>
    </location>
</feature>
<dbReference type="GO" id="GO:0015074">
    <property type="term" value="P:DNA integration"/>
    <property type="evidence" value="ECO:0007669"/>
    <property type="project" value="InterPro"/>
</dbReference>
<evidence type="ECO:0000259" key="1">
    <source>
        <dbReference type="PROSITE" id="PS50994"/>
    </source>
</evidence>
<organism evidence="2 3">
    <name type="scientific">Candidatus Kerfeldbacteria bacterium CG_4_10_14_0_8_um_filter_42_10</name>
    <dbReference type="NCBI Taxonomy" id="2014248"/>
    <lineage>
        <taxon>Bacteria</taxon>
        <taxon>Candidatus Kerfeldiibacteriota</taxon>
    </lineage>
</organism>
<reference evidence="2 3" key="1">
    <citation type="submission" date="2017-09" db="EMBL/GenBank/DDBJ databases">
        <title>Depth-based differentiation of microbial function through sediment-hosted aquifers and enrichment of novel symbionts in the deep terrestrial subsurface.</title>
        <authorList>
            <person name="Probst A.J."/>
            <person name="Ladd B."/>
            <person name="Jarett J.K."/>
            <person name="Geller-Mcgrath D.E."/>
            <person name="Sieber C.M."/>
            <person name="Emerson J.B."/>
            <person name="Anantharaman K."/>
            <person name="Thomas B.C."/>
            <person name="Malmstrom R."/>
            <person name="Stieglmeier M."/>
            <person name="Klingl A."/>
            <person name="Woyke T."/>
            <person name="Ryan C.M."/>
            <person name="Banfield J.F."/>
        </authorList>
    </citation>
    <scope>NUCLEOTIDE SEQUENCE [LARGE SCALE GENOMIC DNA]</scope>
    <source>
        <strain evidence="2">CG_4_10_14_0_8_um_filter_42_10</strain>
    </source>
</reference>
<dbReference type="InterPro" id="IPR001584">
    <property type="entry name" value="Integrase_cat-core"/>
</dbReference>
<sequence>MLASHVHQAGYYLVPKITLLSKYERWRKVAKALNLSKVATLRLEWLIYYHAKTNQGASSTCRHFGIARKTFYKWKNRFNEQNLRSLEDESKAPLHVRQKEYTSLQYQRFLEIRKRYIRYGKEKLLKEYQARHPEDKGITNWKMQCMIQASGIYYHPQKQARINRKRQRAHRKKKITELRRKKVSGFLLCLDTMVKYWQGKKRYILTAIDKHSKVAFARMYNTHSSYSSQDFLYRLRYLLDGRIENIQTDNGSEFAKYFDRACQKLNIPHYYSRPRTPKDNGTNERFNRTLKEEFIQLGNMSLDTVIFNRRLTEWLIEYNFRRPHQSLGYSSPINFSYKYHKVLPMYPSSTWS</sequence>
<evidence type="ECO:0000313" key="2">
    <source>
        <dbReference type="EMBL" id="PIY95438.1"/>
    </source>
</evidence>
<proteinExistence type="predicted"/>
<dbReference type="GO" id="GO:0003676">
    <property type="term" value="F:nucleic acid binding"/>
    <property type="evidence" value="ECO:0007669"/>
    <property type="project" value="InterPro"/>
</dbReference>
<gene>
    <name evidence="2" type="ORF">COY66_06805</name>
</gene>
<dbReference type="InterPro" id="IPR036397">
    <property type="entry name" value="RNaseH_sf"/>
</dbReference>
<dbReference type="Gene3D" id="3.30.420.10">
    <property type="entry name" value="Ribonuclease H-like superfamily/Ribonuclease H"/>
    <property type="match status" value="1"/>
</dbReference>
<dbReference type="EMBL" id="PFMD01000082">
    <property type="protein sequence ID" value="PIY95438.1"/>
    <property type="molecule type" value="Genomic_DNA"/>
</dbReference>
<dbReference type="Pfam" id="PF13683">
    <property type="entry name" value="rve_3"/>
    <property type="match status" value="1"/>
</dbReference>